<dbReference type="PANTHER" id="PTHR43420:SF12">
    <property type="entry name" value="N-ACETYLTRANSFERASE DOMAIN-CONTAINING PROTEIN"/>
    <property type="match status" value="1"/>
</dbReference>
<keyword evidence="2" id="KW-0012">Acyltransferase</keyword>
<dbReference type="InterPro" id="IPR050680">
    <property type="entry name" value="YpeA/RimI_acetyltransf"/>
</dbReference>
<accession>A0A2P2DZH7</accession>
<evidence type="ECO:0000313" key="4">
    <source>
        <dbReference type="EMBL" id="GBF50023.1"/>
    </source>
</evidence>
<dbReference type="Gene3D" id="3.40.630.30">
    <property type="match status" value="1"/>
</dbReference>
<dbReference type="InterPro" id="IPR016181">
    <property type="entry name" value="Acyl_CoA_acyltransferase"/>
</dbReference>
<protein>
    <submittedName>
        <fullName evidence="4">FR47-like protein</fullName>
    </submittedName>
</protein>
<dbReference type="Proteomes" id="UP000245133">
    <property type="component" value="Unassembled WGS sequence"/>
</dbReference>
<evidence type="ECO:0000256" key="2">
    <source>
        <dbReference type="ARBA" id="ARBA00023315"/>
    </source>
</evidence>
<sequence>MSLEMRPISEKDLSDLETWEMLCFPEDAWTKKMLLNHLEFHAAYLAFGERAQGYALICETPWEVEIFRIATLPNYHRLGVATFLLHSLFQEFPSKDFFLELRENNKTALNLYQKVGFGILETRKNYYPNGETAILMKRKPN</sequence>
<keyword evidence="5" id="KW-1185">Reference proteome</keyword>
<dbReference type="GO" id="GO:0016747">
    <property type="term" value="F:acyltransferase activity, transferring groups other than amino-acyl groups"/>
    <property type="evidence" value="ECO:0007669"/>
    <property type="project" value="InterPro"/>
</dbReference>
<dbReference type="EMBL" id="BFBB01000003">
    <property type="protein sequence ID" value="GBF50023.1"/>
    <property type="molecule type" value="Genomic_DNA"/>
</dbReference>
<reference evidence="4 5" key="1">
    <citation type="submission" date="2018-02" db="EMBL/GenBank/DDBJ databases">
        <title>Novel Leptospira species isolated from soil and water in Japan.</title>
        <authorList>
            <person name="Nakao R."/>
            <person name="Masuzawa T."/>
        </authorList>
    </citation>
    <scope>NUCLEOTIDE SEQUENCE [LARGE SCALE GENOMIC DNA]</scope>
    <source>
        <strain evidence="4 5">YH101</strain>
    </source>
</reference>
<dbReference type="PROSITE" id="PS51186">
    <property type="entry name" value="GNAT"/>
    <property type="match status" value="1"/>
</dbReference>
<dbReference type="PANTHER" id="PTHR43420">
    <property type="entry name" value="ACETYLTRANSFERASE"/>
    <property type="match status" value="1"/>
</dbReference>
<dbReference type="SUPFAM" id="SSF55729">
    <property type="entry name" value="Acyl-CoA N-acyltransferases (Nat)"/>
    <property type="match status" value="1"/>
</dbReference>
<name>A0A2P2DZH7_9LEPT</name>
<keyword evidence="1" id="KW-0808">Transferase</keyword>
<comment type="caution">
    <text evidence="4">The sequence shown here is derived from an EMBL/GenBank/DDBJ whole genome shotgun (WGS) entry which is preliminary data.</text>
</comment>
<feature type="domain" description="N-acetyltransferase" evidence="3">
    <location>
        <begin position="3"/>
        <end position="141"/>
    </location>
</feature>
<gene>
    <name evidence="4" type="ORF">LPTSP4_15440</name>
</gene>
<proteinExistence type="predicted"/>
<evidence type="ECO:0000259" key="3">
    <source>
        <dbReference type="PROSITE" id="PS51186"/>
    </source>
</evidence>
<dbReference type="AlphaFoldDB" id="A0A2P2DZH7"/>
<dbReference type="OrthoDB" id="9797806at2"/>
<dbReference type="CDD" id="cd04301">
    <property type="entry name" value="NAT_SF"/>
    <property type="match status" value="1"/>
</dbReference>
<evidence type="ECO:0000256" key="1">
    <source>
        <dbReference type="ARBA" id="ARBA00022679"/>
    </source>
</evidence>
<dbReference type="InterPro" id="IPR000182">
    <property type="entry name" value="GNAT_dom"/>
</dbReference>
<organism evidence="4 5">
    <name type="scientific">Leptospira ryugenii</name>
    <dbReference type="NCBI Taxonomy" id="1917863"/>
    <lineage>
        <taxon>Bacteria</taxon>
        <taxon>Pseudomonadati</taxon>
        <taxon>Spirochaetota</taxon>
        <taxon>Spirochaetia</taxon>
        <taxon>Leptospirales</taxon>
        <taxon>Leptospiraceae</taxon>
        <taxon>Leptospira</taxon>
    </lineage>
</organism>
<evidence type="ECO:0000313" key="5">
    <source>
        <dbReference type="Proteomes" id="UP000245133"/>
    </source>
</evidence>
<dbReference type="Pfam" id="PF00583">
    <property type="entry name" value="Acetyltransf_1"/>
    <property type="match status" value="1"/>
</dbReference>